<dbReference type="PANTHER" id="PTHR31756">
    <property type="entry name" value="PYRUVATE, PHOSPHATE DIKINASE REGULATORY PROTEIN 1, CHLOROPLASTIC"/>
    <property type="match status" value="1"/>
</dbReference>
<dbReference type="Proteomes" id="UP000503336">
    <property type="component" value="Chromosome"/>
</dbReference>
<sequence length="310" mass="33703">MMNGIEVFHPNVSPLLVIPEAPDYPRPAPRWLTAHAFRGLMKKIVYLLSDSTGETVARVGAAALSLFNRAVDKRLRVFIRSEAEADAVIDEFRREPGAVIVTMVNPDLRERIMNAAETLGLPAFAVLQPVVGMLEAHLGETAKPLMGGQYVVDDLYYRRIDAIDYAISHDDGALTDRLARADVILTGVSRTSKTPTCIYLAVRGVKAANLPLVPGANPPPAFFSAISGGVPVVALTASPARLAQIRSHRLEAIGHDRGAEYAALEMIRREVADARLLFERIGAPVIDVTRRSIEETAAEIMAILRKLGRA</sequence>
<keyword evidence="3" id="KW-0547">Nucleotide-binding</keyword>
<dbReference type="PANTHER" id="PTHR31756:SF3">
    <property type="entry name" value="PYRUVATE, PHOSPHATE DIKINASE REGULATORY PROTEIN 1, CHLOROPLASTIC"/>
    <property type="match status" value="1"/>
</dbReference>
<dbReference type="GO" id="GO:0004674">
    <property type="term" value="F:protein serine/threonine kinase activity"/>
    <property type="evidence" value="ECO:0007669"/>
    <property type="project" value="UniProtKB-KW"/>
</dbReference>
<dbReference type="GO" id="GO:0005524">
    <property type="term" value="F:ATP binding"/>
    <property type="evidence" value="ECO:0007669"/>
    <property type="project" value="InterPro"/>
</dbReference>
<keyword evidence="1" id="KW-0723">Serine/threonine-protein kinase</keyword>
<evidence type="ECO:0000313" key="6">
    <source>
        <dbReference type="Proteomes" id="UP000503336"/>
    </source>
</evidence>
<proteinExistence type="predicted"/>
<name>A0A7L5C291_9RHOB</name>
<dbReference type="KEGG" id="hdh:G5B40_12975"/>
<evidence type="ECO:0000313" key="5">
    <source>
        <dbReference type="EMBL" id="QIE56294.1"/>
    </source>
</evidence>
<evidence type="ECO:0000256" key="1">
    <source>
        <dbReference type="ARBA" id="ARBA00022527"/>
    </source>
</evidence>
<reference evidence="5 6" key="1">
    <citation type="submission" date="2020-02" db="EMBL/GenBank/DDBJ databases">
        <title>complete genome sequence of Rhodobacteraceae bacterium.</title>
        <authorList>
            <person name="Park J."/>
            <person name="Kim Y.-S."/>
            <person name="Kim K.-H."/>
        </authorList>
    </citation>
    <scope>NUCLEOTIDE SEQUENCE [LARGE SCALE GENOMIC DNA]</scope>
    <source>
        <strain evidence="5 6">RR4-56</strain>
    </source>
</reference>
<dbReference type="Pfam" id="PF03618">
    <property type="entry name" value="Kinase-PPPase"/>
    <property type="match status" value="1"/>
</dbReference>
<keyword evidence="4 5" id="KW-0418">Kinase</keyword>
<keyword evidence="2" id="KW-0808">Transferase</keyword>
<organism evidence="5 6">
    <name type="scientific">Pikeienuella piscinae</name>
    <dbReference type="NCBI Taxonomy" id="2748098"/>
    <lineage>
        <taxon>Bacteria</taxon>
        <taxon>Pseudomonadati</taxon>
        <taxon>Pseudomonadota</taxon>
        <taxon>Alphaproteobacteria</taxon>
        <taxon>Rhodobacterales</taxon>
        <taxon>Paracoccaceae</taxon>
        <taxon>Pikeienuella</taxon>
    </lineage>
</organism>
<keyword evidence="6" id="KW-1185">Reference proteome</keyword>
<evidence type="ECO:0000256" key="3">
    <source>
        <dbReference type="ARBA" id="ARBA00022741"/>
    </source>
</evidence>
<dbReference type="InterPro" id="IPR005177">
    <property type="entry name" value="Kinase-pyrophosphorylase"/>
</dbReference>
<accession>A0A7L5C291</accession>
<dbReference type="EMBL" id="CP049056">
    <property type="protein sequence ID" value="QIE56294.1"/>
    <property type="molecule type" value="Genomic_DNA"/>
</dbReference>
<dbReference type="NCBIfam" id="NF003742">
    <property type="entry name" value="PRK05339.1"/>
    <property type="match status" value="1"/>
</dbReference>
<evidence type="ECO:0000256" key="2">
    <source>
        <dbReference type="ARBA" id="ARBA00022679"/>
    </source>
</evidence>
<protein>
    <submittedName>
        <fullName evidence="5">Kinase/pyrophosphorylase</fullName>
    </submittedName>
</protein>
<evidence type="ECO:0000256" key="4">
    <source>
        <dbReference type="ARBA" id="ARBA00022777"/>
    </source>
</evidence>
<dbReference type="AlphaFoldDB" id="A0A7L5C291"/>
<gene>
    <name evidence="5" type="ORF">G5B40_12975</name>
</gene>